<evidence type="ECO:0000256" key="7">
    <source>
        <dbReference type="ARBA" id="ARBA00022694"/>
    </source>
</evidence>
<comment type="subunit">
    <text evidence="11">Part of the heterodimeric TRMT11-TRM112 methyltransferase complex; this complex forms an active tRNA methyltransferase, where TRMT112 acts as an activator of the catalytic subunit TRMT11.</text>
</comment>
<dbReference type="GO" id="GO:0008033">
    <property type="term" value="P:tRNA processing"/>
    <property type="evidence" value="ECO:0007669"/>
    <property type="project" value="UniProtKB-UniRule"/>
</dbReference>
<dbReference type="GO" id="GO:0043527">
    <property type="term" value="C:tRNA methyltransferase complex"/>
    <property type="evidence" value="ECO:0007669"/>
    <property type="project" value="UniProtKB-ARBA"/>
</dbReference>
<dbReference type="GO" id="GO:0032259">
    <property type="term" value="P:methylation"/>
    <property type="evidence" value="ECO:0007669"/>
    <property type="project" value="UniProtKB-UniRule"/>
</dbReference>
<dbReference type="InterPro" id="IPR000241">
    <property type="entry name" value="RlmKL-like_Mtase"/>
</dbReference>
<evidence type="ECO:0000256" key="6">
    <source>
        <dbReference type="ARBA" id="ARBA00022691"/>
    </source>
</evidence>
<keyword evidence="19" id="KW-1185">Reference proteome</keyword>
<comment type="subcellular location">
    <subcellularLocation>
        <location evidence="1">Cytoplasm</location>
    </subcellularLocation>
</comment>
<dbReference type="GO" id="GO:0005737">
    <property type="term" value="C:cytoplasm"/>
    <property type="evidence" value="ECO:0007669"/>
    <property type="project" value="UniProtKB-SubCell"/>
</dbReference>
<dbReference type="PRINTS" id="PR00507">
    <property type="entry name" value="N12N6MTFRASE"/>
</dbReference>
<evidence type="ECO:0000256" key="4">
    <source>
        <dbReference type="ARBA" id="ARBA00022603"/>
    </source>
</evidence>
<dbReference type="PIRSF" id="PIRSF017259">
    <property type="entry name" value="tRNA_mtfrase_TRM11"/>
    <property type="match status" value="1"/>
</dbReference>
<dbReference type="InterPro" id="IPR016691">
    <property type="entry name" value="TRMT11"/>
</dbReference>
<dbReference type="Proteomes" id="UP000037069">
    <property type="component" value="Unassembled WGS sequence"/>
</dbReference>
<evidence type="ECO:0000256" key="11">
    <source>
        <dbReference type="ARBA" id="ARBA00065434"/>
    </source>
</evidence>
<keyword evidence="8 15" id="KW-0694">RNA-binding</keyword>
<evidence type="ECO:0000256" key="3">
    <source>
        <dbReference type="ARBA" id="ARBA00022555"/>
    </source>
</evidence>
<keyword evidence="3 15" id="KW-0820">tRNA-binding</keyword>
<evidence type="ECO:0000256" key="5">
    <source>
        <dbReference type="ARBA" id="ARBA00022679"/>
    </source>
</evidence>
<dbReference type="InterPro" id="IPR002052">
    <property type="entry name" value="DNA_methylase_N6_adenine_CS"/>
</dbReference>
<dbReference type="EC" id="2.1.1.214" evidence="12"/>
<evidence type="ECO:0000256" key="13">
    <source>
        <dbReference type="ARBA" id="ARBA00067484"/>
    </source>
</evidence>
<name>A0A0L0CNG5_LUCCU</name>
<dbReference type="SUPFAM" id="SSF53335">
    <property type="entry name" value="S-adenosyl-L-methionine-dependent methyltransferases"/>
    <property type="match status" value="1"/>
</dbReference>
<evidence type="ECO:0000256" key="9">
    <source>
        <dbReference type="ARBA" id="ARBA00050985"/>
    </source>
</evidence>
<evidence type="ECO:0000259" key="16">
    <source>
        <dbReference type="Pfam" id="PF01170"/>
    </source>
</evidence>
<dbReference type="CDD" id="cd02440">
    <property type="entry name" value="AdoMet_MTases"/>
    <property type="match status" value="1"/>
</dbReference>
<protein>
    <recommendedName>
        <fullName evidence="13">tRNA (guanine(10)-N(2))-methyltransferase TRMT11</fullName>
        <ecNumber evidence="12">2.1.1.214</ecNumber>
    </recommendedName>
    <alternativeName>
        <fullName evidence="14">tRNA methyltransferase 11 homolog</fullName>
    </alternativeName>
</protein>
<keyword evidence="7 15" id="KW-0819">tRNA processing</keyword>
<evidence type="ECO:0000256" key="8">
    <source>
        <dbReference type="ARBA" id="ARBA00022884"/>
    </source>
</evidence>
<dbReference type="InterPro" id="IPR059073">
    <property type="entry name" value="TRMT11_N"/>
</dbReference>
<feature type="domain" description="tRNA (guanine(10)-N(2))-methyltransferase TRMT11 N-terminal" evidence="17">
    <location>
        <begin position="10"/>
        <end position="184"/>
    </location>
</feature>
<feature type="domain" description="Ribosomal RNA large subunit methyltransferase K/L-like methyltransferase" evidence="16">
    <location>
        <begin position="194"/>
        <end position="322"/>
    </location>
</feature>
<evidence type="ECO:0000256" key="2">
    <source>
        <dbReference type="ARBA" id="ARBA00022490"/>
    </source>
</evidence>
<evidence type="ECO:0000313" key="19">
    <source>
        <dbReference type="Proteomes" id="UP000037069"/>
    </source>
</evidence>
<evidence type="ECO:0000256" key="12">
    <source>
        <dbReference type="ARBA" id="ARBA00066937"/>
    </source>
</evidence>
<dbReference type="GO" id="GO:0000049">
    <property type="term" value="F:tRNA binding"/>
    <property type="evidence" value="ECO:0007669"/>
    <property type="project" value="UniProtKB-UniRule"/>
</dbReference>
<dbReference type="PANTHER" id="PTHR13370:SF3">
    <property type="entry name" value="TRNA (GUANINE(10)-N2)-METHYLTRANSFERASE HOMOLOG"/>
    <property type="match status" value="1"/>
</dbReference>
<dbReference type="Gene3D" id="3.40.50.150">
    <property type="entry name" value="Vaccinia Virus protein VP39"/>
    <property type="match status" value="1"/>
</dbReference>
<dbReference type="Pfam" id="PF25904">
    <property type="entry name" value="Tmrp11_N"/>
    <property type="match status" value="1"/>
</dbReference>
<dbReference type="OrthoDB" id="296065at2759"/>
<evidence type="ECO:0000313" key="18">
    <source>
        <dbReference type="EMBL" id="KNC33868.1"/>
    </source>
</evidence>
<evidence type="ECO:0000256" key="1">
    <source>
        <dbReference type="ARBA" id="ARBA00004496"/>
    </source>
</evidence>
<evidence type="ECO:0000259" key="17">
    <source>
        <dbReference type="Pfam" id="PF25904"/>
    </source>
</evidence>
<comment type="catalytic activity">
    <reaction evidence="9">
        <text>guanosine(10) in tRNA + S-adenosyl-L-methionine = N(2)-methylguanosine(10) in tRNA + S-adenosyl-L-homocysteine + H(+)</text>
        <dbReference type="Rhea" id="RHEA:43128"/>
        <dbReference type="Rhea" id="RHEA-COMP:10355"/>
        <dbReference type="Rhea" id="RHEA-COMP:10357"/>
        <dbReference type="ChEBI" id="CHEBI:15378"/>
        <dbReference type="ChEBI" id="CHEBI:57856"/>
        <dbReference type="ChEBI" id="CHEBI:59789"/>
        <dbReference type="ChEBI" id="CHEBI:74269"/>
        <dbReference type="ChEBI" id="CHEBI:74481"/>
        <dbReference type="EC" id="2.1.1.214"/>
    </reaction>
    <physiologicalReaction direction="left-to-right" evidence="9">
        <dbReference type="Rhea" id="RHEA:43129"/>
    </physiologicalReaction>
</comment>
<comment type="caution">
    <text evidence="18">The sequence shown here is derived from an EMBL/GenBank/DDBJ whole genome shotgun (WGS) entry which is preliminary data.</text>
</comment>
<evidence type="ECO:0000256" key="14">
    <source>
        <dbReference type="ARBA" id="ARBA00075308"/>
    </source>
</evidence>
<sequence>MLIKMTKNWKKYILWFAQEHVDFRSAEFNSLVKLFNLEYRKISPESLKPFWIVEFPNDETALKFASRSIGLRAIFELWSHGLDFKQYHNNLKDYVQQNMESIKPYFQPDCSFKITVETYNKHFTQKEKIGKIETMDYLPLEGNVNLKTPQVEWWYIEFWGLDPTQVPDEPEDVLFGKWLANGQRHLIKDMSLKTRKFIGNTSMDTQLSLLMANQALIQSGDLVFDPFVGTGSLLVSAAKFGGYVLGADIDFMMLHARARPSRITQKVREKDESIRANLKQYNCADRYMDVVVADFSNPLWSDRIKFDSIITDPPYGIRESPEKVENKIVTKDNTRNPDMPHYPSTSHYSLQHLYKDLLIFSARHLKIGGRLVCWLPYHREDYSDEMIPLHKNLILISNSEQPLTGQTARRLLTYEKTSEPLQHSTDEVVINDGALALDFRERYFDNGYETRTERRLRKAEQREQGRLEALKRGKIVSDGREQKCNLNKARFLNKDN</sequence>
<dbReference type="InterPro" id="IPR029063">
    <property type="entry name" value="SAM-dependent_MTases_sf"/>
</dbReference>
<keyword evidence="4 15" id="KW-0489">Methyltransferase</keyword>
<gene>
    <name evidence="18" type="ORF">FF38_13673</name>
</gene>
<dbReference type="Pfam" id="PF01170">
    <property type="entry name" value="UPF0020"/>
    <property type="match status" value="1"/>
</dbReference>
<keyword evidence="5 15" id="KW-0808">Transferase</keyword>
<dbReference type="PROSITE" id="PS51627">
    <property type="entry name" value="SAM_MT_TRM11"/>
    <property type="match status" value="1"/>
</dbReference>
<proteinExistence type="inferred from homology"/>
<dbReference type="STRING" id="7375.A0A0L0CNG5"/>
<dbReference type="EMBL" id="JRES01000142">
    <property type="protein sequence ID" value="KNC33868.1"/>
    <property type="molecule type" value="Genomic_DNA"/>
</dbReference>
<accession>A0A0L0CNG5</accession>
<comment type="similarity">
    <text evidence="15">Belongs to the class I-like SAM-binding methyltransferase superfamily. TRM11 methyltransferase family.</text>
</comment>
<organism evidence="18 19">
    <name type="scientific">Lucilia cuprina</name>
    <name type="common">Green bottle fly</name>
    <name type="synonym">Australian sheep blowfly</name>
    <dbReference type="NCBI Taxonomy" id="7375"/>
    <lineage>
        <taxon>Eukaryota</taxon>
        <taxon>Metazoa</taxon>
        <taxon>Ecdysozoa</taxon>
        <taxon>Arthropoda</taxon>
        <taxon>Hexapoda</taxon>
        <taxon>Insecta</taxon>
        <taxon>Pterygota</taxon>
        <taxon>Neoptera</taxon>
        <taxon>Endopterygota</taxon>
        <taxon>Diptera</taxon>
        <taxon>Brachycera</taxon>
        <taxon>Muscomorpha</taxon>
        <taxon>Oestroidea</taxon>
        <taxon>Calliphoridae</taxon>
        <taxon>Luciliinae</taxon>
        <taxon>Lucilia</taxon>
    </lineage>
</organism>
<keyword evidence="6 15" id="KW-0949">S-adenosyl-L-methionine</keyword>
<dbReference type="FunFam" id="3.40.50.150:FF:000468">
    <property type="entry name" value="SD03208p"/>
    <property type="match status" value="1"/>
</dbReference>
<reference evidence="18 19" key="1">
    <citation type="journal article" date="2015" name="Nat. Commun.">
        <title>Lucilia cuprina genome unlocks parasitic fly biology to underpin future interventions.</title>
        <authorList>
            <person name="Anstead C.A."/>
            <person name="Korhonen P.K."/>
            <person name="Young N.D."/>
            <person name="Hall R.S."/>
            <person name="Jex A.R."/>
            <person name="Murali S.C."/>
            <person name="Hughes D.S."/>
            <person name="Lee S.F."/>
            <person name="Perry T."/>
            <person name="Stroehlein A.J."/>
            <person name="Ansell B.R."/>
            <person name="Breugelmans B."/>
            <person name="Hofmann A."/>
            <person name="Qu J."/>
            <person name="Dugan S."/>
            <person name="Lee S.L."/>
            <person name="Chao H."/>
            <person name="Dinh H."/>
            <person name="Han Y."/>
            <person name="Doddapaneni H.V."/>
            <person name="Worley K.C."/>
            <person name="Muzny D.M."/>
            <person name="Ioannidis P."/>
            <person name="Waterhouse R.M."/>
            <person name="Zdobnov E.M."/>
            <person name="James P.J."/>
            <person name="Bagnall N.H."/>
            <person name="Kotze A.C."/>
            <person name="Gibbs R.A."/>
            <person name="Richards S."/>
            <person name="Batterham P."/>
            <person name="Gasser R.B."/>
        </authorList>
    </citation>
    <scope>NUCLEOTIDE SEQUENCE [LARGE SCALE GENOMIC DNA]</scope>
    <source>
        <strain evidence="18 19">LS</strain>
        <tissue evidence="18">Full body</tissue>
    </source>
</reference>
<evidence type="ECO:0000256" key="15">
    <source>
        <dbReference type="PROSITE-ProRule" id="PRU00959"/>
    </source>
</evidence>
<dbReference type="GO" id="GO:0160102">
    <property type="term" value="F:tRNA (guanine(10)-N2)-methyltransferase activity"/>
    <property type="evidence" value="ECO:0007669"/>
    <property type="project" value="UniProtKB-EC"/>
</dbReference>
<dbReference type="PROSITE" id="PS00092">
    <property type="entry name" value="N6_MTASE"/>
    <property type="match status" value="1"/>
</dbReference>
<dbReference type="PANTHER" id="PTHR13370">
    <property type="entry name" value="RNA METHYLASE-RELATED"/>
    <property type="match status" value="1"/>
</dbReference>
<comment type="function">
    <text evidence="10">Catalytic subunit of the TRMT11-TRM112 methyltransferase complex, that specifically mediates the S-adenosyl-L-methionine-dependent N(2)-methylation of guanosine nucleotide at position 10 (m2G10) in tRNAs. This is one of the major tRNA (guanine-N(2))-methyltransferases.</text>
</comment>
<dbReference type="OMA" id="SCNLNRY"/>
<keyword evidence="2" id="KW-0963">Cytoplasm</keyword>
<dbReference type="AlphaFoldDB" id="A0A0L0CNG5"/>
<evidence type="ECO:0000256" key="10">
    <source>
        <dbReference type="ARBA" id="ARBA00056270"/>
    </source>
</evidence>